<keyword evidence="2" id="KW-0805">Transcription regulation</keyword>
<dbReference type="PANTHER" id="PTHR30055">
    <property type="entry name" value="HTH-TYPE TRANSCRIPTIONAL REGULATOR RUTR"/>
    <property type="match status" value="1"/>
</dbReference>
<evidence type="ECO:0000256" key="5">
    <source>
        <dbReference type="PROSITE-ProRule" id="PRU00335"/>
    </source>
</evidence>
<evidence type="ECO:0000259" key="6">
    <source>
        <dbReference type="PROSITE" id="PS50977"/>
    </source>
</evidence>
<organism evidence="7 8">
    <name type="scientific">Microbacterium trichothecenolyticum</name>
    <name type="common">Aureobacterium trichothecenolyticum</name>
    <dbReference type="NCBI Taxonomy" id="69370"/>
    <lineage>
        <taxon>Bacteria</taxon>
        <taxon>Bacillati</taxon>
        <taxon>Actinomycetota</taxon>
        <taxon>Actinomycetes</taxon>
        <taxon>Micrococcales</taxon>
        <taxon>Microbacteriaceae</taxon>
        <taxon>Microbacterium</taxon>
    </lineage>
</organism>
<dbReference type="InterPro" id="IPR009057">
    <property type="entry name" value="Homeodomain-like_sf"/>
</dbReference>
<dbReference type="EMBL" id="JYJA01000030">
    <property type="protein sequence ID" value="KJL43574.1"/>
    <property type="molecule type" value="Genomic_DNA"/>
</dbReference>
<evidence type="ECO:0000256" key="2">
    <source>
        <dbReference type="ARBA" id="ARBA00023015"/>
    </source>
</evidence>
<dbReference type="PATRIC" id="fig|69370.6.peg.1302"/>
<dbReference type="Pfam" id="PF13977">
    <property type="entry name" value="TetR_C_6"/>
    <property type="match status" value="1"/>
</dbReference>
<dbReference type="SUPFAM" id="SSF46689">
    <property type="entry name" value="Homeodomain-like"/>
    <property type="match status" value="1"/>
</dbReference>
<dbReference type="InterPro" id="IPR036271">
    <property type="entry name" value="Tet_transcr_reg_TetR-rel_C_sf"/>
</dbReference>
<dbReference type="RefSeq" id="WP_045297728.1">
    <property type="nucleotide sequence ID" value="NZ_JYJA01000030.1"/>
</dbReference>
<dbReference type="InterPro" id="IPR001647">
    <property type="entry name" value="HTH_TetR"/>
</dbReference>
<keyword evidence="4" id="KW-0804">Transcription</keyword>
<accession>A0A0M2HH12</accession>
<comment type="caution">
    <text evidence="7">The sequence shown here is derived from an EMBL/GenBank/DDBJ whole genome shotgun (WGS) entry which is preliminary data.</text>
</comment>
<evidence type="ECO:0000256" key="1">
    <source>
        <dbReference type="ARBA" id="ARBA00022491"/>
    </source>
</evidence>
<dbReference type="Gene3D" id="1.10.357.10">
    <property type="entry name" value="Tetracycline Repressor, domain 2"/>
    <property type="match status" value="1"/>
</dbReference>
<dbReference type="PANTHER" id="PTHR30055:SF200">
    <property type="entry name" value="HTH-TYPE TRANSCRIPTIONAL REPRESSOR BDCR"/>
    <property type="match status" value="1"/>
</dbReference>
<keyword evidence="3 5" id="KW-0238">DNA-binding</keyword>
<dbReference type="Proteomes" id="UP000034098">
    <property type="component" value="Unassembled WGS sequence"/>
</dbReference>
<evidence type="ECO:0000313" key="8">
    <source>
        <dbReference type="Proteomes" id="UP000034098"/>
    </source>
</evidence>
<dbReference type="PROSITE" id="PS50977">
    <property type="entry name" value="HTH_TETR_2"/>
    <property type="match status" value="1"/>
</dbReference>
<dbReference type="SUPFAM" id="SSF48498">
    <property type="entry name" value="Tetracyclin repressor-like, C-terminal domain"/>
    <property type="match status" value="1"/>
</dbReference>
<dbReference type="InterPro" id="IPR039538">
    <property type="entry name" value="BetI_C"/>
</dbReference>
<dbReference type="GO" id="GO:0003700">
    <property type="term" value="F:DNA-binding transcription factor activity"/>
    <property type="evidence" value="ECO:0007669"/>
    <property type="project" value="TreeGrafter"/>
</dbReference>
<dbReference type="OrthoDB" id="4548508at2"/>
<keyword evidence="1" id="KW-0678">Repressor</keyword>
<keyword evidence="8" id="KW-1185">Reference proteome</keyword>
<feature type="domain" description="HTH tetR-type" evidence="6">
    <location>
        <begin position="15"/>
        <end position="75"/>
    </location>
</feature>
<reference evidence="7 8" key="1">
    <citation type="submission" date="2015-02" db="EMBL/GenBank/DDBJ databases">
        <title>Draft genome sequences of ten Microbacterium spp. with emphasis on heavy metal contaminated environments.</title>
        <authorList>
            <person name="Corretto E."/>
        </authorList>
    </citation>
    <scope>NUCLEOTIDE SEQUENCE [LARGE SCALE GENOMIC DNA]</scope>
    <source>
        <strain evidence="7 8">DSM 8608</strain>
    </source>
</reference>
<dbReference type="GO" id="GO:0000976">
    <property type="term" value="F:transcription cis-regulatory region binding"/>
    <property type="evidence" value="ECO:0007669"/>
    <property type="project" value="TreeGrafter"/>
</dbReference>
<proteinExistence type="predicted"/>
<protein>
    <submittedName>
        <fullName evidence="7">HTH-type transcriptional regulator BetI</fullName>
    </submittedName>
</protein>
<dbReference type="InterPro" id="IPR050109">
    <property type="entry name" value="HTH-type_TetR-like_transc_reg"/>
</dbReference>
<evidence type="ECO:0000256" key="3">
    <source>
        <dbReference type="ARBA" id="ARBA00023125"/>
    </source>
</evidence>
<dbReference type="Pfam" id="PF00440">
    <property type="entry name" value="TetR_N"/>
    <property type="match status" value="1"/>
</dbReference>
<evidence type="ECO:0000313" key="7">
    <source>
        <dbReference type="EMBL" id="KJL43574.1"/>
    </source>
</evidence>
<feature type="DNA-binding region" description="H-T-H motif" evidence="5">
    <location>
        <begin position="38"/>
        <end position="57"/>
    </location>
</feature>
<gene>
    <name evidence="7" type="primary">betI_2</name>
    <name evidence="7" type="ORF">RS82_01269</name>
</gene>
<name>A0A0M2HH12_MICTR</name>
<sequence>MSSTSSRPRTRKAPAERAAEIVAAATAIAREQGPSALTLRAVAERAGVASGLVAHYQPSMDDLVARVYADLVDEEVRDVEGVVGAVADPGARLGALIDTLMDGEREELTVVWVEGWAMARRNDALARAVRAQMERWQTLVESIIEDGCRAGAFSTTEPGEVAWQLIGMIDGLNAQSLSRGTDTTRFAARTARAAEALVGAAPGSVPIPT</sequence>
<evidence type="ECO:0000256" key="4">
    <source>
        <dbReference type="ARBA" id="ARBA00023163"/>
    </source>
</evidence>
<dbReference type="AlphaFoldDB" id="A0A0M2HH12"/>